<gene>
    <name evidence="2" type="ORF">SAMN05192533_10460</name>
</gene>
<organism evidence="2 3">
    <name type="scientific">Mesobacillus persicus</name>
    <dbReference type="NCBI Taxonomy" id="930146"/>
    <lineage>
        <taxon>Bacteria</taxon>
        <taxon>Bacillati</taxon>
        <taxon>Bacillota</taxon>
        <taxon>Bacilli</taxon>
        <taxon>Bacillales</taxon>
        <taxon>Bacillaceae</taxon>
        <taxon>Mesobacillus</taxon>
    </lineage>
</organism>
<keyword evidence="1" id="KW-0472">Membrane</keyword>
<name>A0A1H7ZTF3_9BACI</name>
<feature type="transmembrane region" description="Helical" evidence="1">
    <location>
        <begin position="20"/>
        <end position="41"/>
    </location>
</feature>
<dbReference type="STRING" id="930146.SAMN05192533_10460"/>
<dbReference type="AlphaFoldDB" id="A0A1H7ZTF3"/>
<dbReference type="EMBL" id="FOBW01000004">
    <property type="protein sequence ID" value="SEM61074.1"/>
    <property type="molecule type" value="Genomic_DNA"/>
</dbReference>
<evidence type="ECO:0000313" key="3">
    <source>
        <dbReference type="Proteomes" id="UP000198553"/>
    </source>
</evidence>
<evidence type="ECO:0000313" key="2">
    <source>
        <dbReference type="EMBL" id="SEM61074.1"/>
    </source>
</evidence>
<keyword evidence="1" id="KW-1133">Transmembrane helix</keyword>
<keyword evidence="3" id="KW-1185">Reference proteome</keyword>
<evidence type="ECO:0000256" key="1">
    <source>
        <dbReference type="SAM" id="Phobius"/>
    </source>
</evidence>
<proteinExistence type="predicted"/>
<keyword evidence="1" id="KW-0812">Transmembrane</keyword>
<dbReference type="RefSeq" id="WP_090742946.1">
    <property type="nucleotide sequence ID" value="NZ_FOBW01000004.1"/>
</dbReference>
<sequence length="64" mass="7409">MNWLVLSLFLYFPEDKSEYLPAALWIIAAFVAAIFVMRLFIKISQKEAQKAAETEQEIGKKDEN</sequence>
<protein>
    <submittedName>
        <fullName evidence="2">Uncharacterized protein</fullName>
    </submittedName>
</protein>
<dbReference type="Proteomes" id="UP000198553">
    <property type="component" value="Unassembled WGS sequence"/>
</dbReference>
<accession>A0A1H7ZTF3</accession>
<reference evidence="3" key="1">
    <citation type="submission" date="2016-10" db="EMBL/GenBank/DDBJ databases">
        <authorList>
            <person name="Varghese N."/>
            <person name="Submissions S."/>
        </authorList>
    </citation>
    <scope>NUCLEOTIDE SEQUENCE [LARGE SCALE GENOMIC DNA]</scope>
    <source>
        <strain evidence="3">B48,IBRC-M 10115,DSM 25386,CECT 8001</strain>
    </source>
</reference>